<dbReference type="Proteomes" id="UP000186364">
    <property type="component" value="Unassembled WGS sequence"/>
</dbReference>
<dbReference type="AlphaFoldDB" id="A0A1Q9B277"/>
<feature type="transmembrane region" description="Helical" evidence="1">
    <location>
        <begin position="43"/>
        <end position="62"/>
    </location>
</feature>
<keyword evidence="1" id="KW-0472">Membrane</keyword>
<organism evidence="2 3">
    <name type="scientific">Xaviernesmea oryzae</name>
    <dbReference type="NCBI Taxonomy" id="464029"/>
    <lineage>
        <taxon>Bacteria</taxon>
        <taxon>Pseudomonadati</taxon>
        <taxon>Pseudomonadota</taxon>
        <taxon>Alphaproteobacteria</taxon>
        <taxon>Hyphomicrobiales</taxon>
        <taxon>Rhizobiaceae</taxon>
        <taxon>Rhizobium/Agrobacterium group</taxon>
        <taxon>Xaviernesmea</taxon>
    </lineage>
</organism>
<keyword evidence="1" id="KW-1133">Transmembrane helix</keyword>
<gene>
    <name evidence="2" type="ORF">BJF93_01060</name>
</gene>
<evidence type="ECO:0000256" key="1">
    <source>
        <dbReference type="SAM" id="Phobius"/>
    </source>
</evidence>
<reference evidence="2 3" key="1">
    <citation type="submission" date="2016-09" db="EMBL/GenBank/DDBJ databases">
        <title>Rhizobium sp. nov., a novel species isolated from the rice rhizosphere.</title>
        <authorList>
            <person name="Zhao J."/>
            <person name="Zhang X."/>
        </authorList>
    </citation>
    <scope>NUCLEOTIDE SEQUENCE [LARGE SCALE GENOMIC DNA]</scope>
    <source>
        <strain evidence="2 3">1.7048</strain>
    </source>
</reference>
<proteinExistence type="predicted"/>
<evidence type="ECO:0000313" key="3">
    <source>
        <dbReference type="Proteomes" id="UP000186364"/>
    </source>
</evidence>
<comment type="caution">
    <text evidence="2">The sequence shown here is derived from an EMBL/GenBank/DDBJ whole genome shotgun (WGS) entry which is preliminary data.</text>
</comment>
<accession>A0A1Q9B277</accession>
<keyword evidence="1" id="KW-0812">Transmembrane</keyword>
<dbReference type="EMBL" id="MKIP01000028">
    <property type="protein sequence ID" value="OLP62072.1"/>
    <property type="molecule type" value="Genomic_DNA"/>
</dbReference>
<name>A0A1Q9B277_9HYPH</name>
<dbReference type="RefSeq" id="WP_075625831.1">
    <property type="nucleotide sequence ID" value="NZ_FOAM01000014.1"/>
</dbReference>
<evidence type="ECO:0000313" key="2">
    <source>
        <dbReference type="EMBL" id="OLP62072.1"/>
    </source>
</evidence>
<protein>
    <submittedName>
        <fullName evidence="2">Uncharacterized protein</fullName>
    </submittedName>
</protein>
<keyword evidence="3" id="KW-1185">Reference proteome</keyword>
<sequence length="66" mass="6827">MSMQSTAVRTAHWSTVQGAHLPHIDSAKADKVRGFAPSTRAKSLVGAVAVSATLWAGIALAIKSVL</sequence>
<dbReference type="OrthoDB" id="9920458at2"/>